<comment type="subcellular location">
    <subcellularLocation>
        <location evidence="1">Mitochondrion inner membrane</location>
        <topology evidence="1">Multi-pass membrane protein</topology>
    </subcellularLocation>
</comment>
<keyword evidence="9 10" id="KW-0472">Membrane</keyword>
<name>A0A9P0B3J4_BRAAE</name>
<evidence type="ECO:0000313" key="12">
    <source>
        <dbReference type="EMBL" id="CAH0554847.1"/>
    </source>
</evidence>
<dbReference type="PROSITE" id="PS50920">
    <property type="entry name" value="SOLCAR"/>
    <property type="match status" value="3"/>
</dbReference>
<dbReference type="OrthoDB" id="6703404at2759"/>
<evidence type="ECO:0008006" key="14">
    <source>
        <dbReference type="Google" id="ProtNLM"/>
    </source>
</evidence>
<keyword evidence="7" id="KW-1133">Transmembrane helix</keyword>
<dbReference type="InterPro" id="IPR023395">
    <property type="entry name" value="MCP_dom_sf"/>
</dbReference>
<keyword evidence="3 11" id="KW-0813">Transport</keyword>
<accession>A0A9P0B3J4</accession>
<keyword evidence="8" id="KW-0496">Mitochondrion</keyword>
<evidence type="ECO:0000256" key="8">
    <source>
        <dbReference type="ARBA" id="ARBA00023128"/>
    </source>
</evidence>
<evidence type="ECO:0000256" key="10">
    <source>
        <dbReference type="PROSITE-ProRule" id="PRU00282"/>
    </source>
</evidence>
<evidence type="ECO:0000256" key="5">
    <source>
        <dbReference type="ARBA" id="ARBA00022737"/>
    </source>
</evidence>
<evidence type="ECO:0000256" key="3">
    <source>
        <dbReference type="ARBA" id="ARBA00022448"/>
    </source>
</evidence>
<sequence length="306" mass="33027">MDFAIGGLAASGAALFSNPFDVLKTRLQLQGELRARGHHAVFYKNVFHAGYVVAKNEGIRGLQKGLSAALVMHGIRNSIRLGTYQWLNRNGYLTDSQGKTILYKSAVASAMAGAAGAFFGSPLFLIKTQLQSQAAATIAVGHQHGHSGPVEAFMLIYNKYGITGLWRGLSGTLSRAVVGSSAQLTTFAITKDALKETELFKGNPMCSSLVSSIVGGVFQTVLMTPFDLVSTRLYNQGVDAKGKGVLYSGLIDCFFKIGKSEGFFGFYKGIGANYMRLAPHGALCLLFWDYLKDLQIRYVEAIPQKS</sequence>
<evidence type="ECO:0000256" key="6">
    <source>
        <dbReference type="ARBA" id="ARBA00022792"/>
    </source>
</evidence>
<dbReference type="PANTHER" id="PTHR45928">
    <property type="entry name" value="RE38146P"/>
    <property type="match status" value="1"/>
</dbReference>
<evidence type="ECO:0000256" key="4">
    <source>
        <dbReference type="ARBA" id="ARBA00022692"/>
    </source>
</evidence>
<keyword evidence="13" id="KW-1185">Reference proteome</keyword>
<proteinExistence type="inferred from homology"/>
<feature type="repeat" description="Solcar" evidence="10">
    <location>
        <begin position="100"/>
        <end position="193"/>
    </location>
</feature>
<evidence type="ECO:0000256" key="1">
    <source>
        <dbReference type="ARBA" id="ARBA00004448"/>
    </source>
</evidence>
<dbReference type="Pfam" id="PF00153">
    <property type="entry name" value="Mito_carr"/>
    <property type="match status" value="3"/>
</dbReference>
<dbReference type="Proteomes" id="UP001154078">
    <property type="component" value="Chromosome 4"/>
</dbReference>
<evidence type="ECO:0000313" key="13">
    <source>
        <dbReference type="Proteomes" id="UP001154078"/>
    </source>
</evidence>
<dbReference type="AlphaFoldDB" id="A0A9P0B3J4"/>
<keyword evidence="6" id="KW-0999">Mitochondrion inner membrane</keyword>
<gene>
    <name evidence="12" type="ORF">MELIAE_LOCUS6344</name>
</gene>
<dbReference type="Gene3D" id="1.50.40.10">
    <property type="entry name" value="Mitochondrial carrier domain"/>
    <property type="match status" value="1"/>
</dbReference>
<evidence type="ECO:0000256" key="7">
    <source>
        <dbReference type="ARBA" id="ARBA00022989"/>
    </source>
</evidence>
<dbReference type="GO" id="GO:0005743">
    <property type="term" value="C:mitochondrial inner membrane"/>
    <property type="evidence" value="ECO:0007669"/>
    <property type="project" value="UniProtKB-SubCell"/>
</dbReference>
<dbReference type="InterPro" id="IPR018108">
    <property type="entry name" value="MCP_transmembrane"/>
</dbReference>
<keyword evidence="4 10" id="KW-0812">Transmembrane</keyword>
<reference evidence="12" key="1">
    <citation type="submission" date="2021-12" db="EMBL/GenBank/DDBJ databases">
        <authorList>
            <person name="King R."/>
        </authorList>
    </citation>
    <scope>NUCLEOTIDE SEQUENCE</scope>
</reference>
<dbReference type="PANTHER" id="PTHR45928:SF1">
    <property type="entry name" value="RE38146P"/>
    <property type="match status" value="1"/>
</dbReference>
<evidence type="ECO:0000256" key="9">
    <source>
        <dbReference type="ARBA" id="ARBA00023136"/>
    </source>
</evidence>
<dbReference type="EMBL" id="OV121135">
    <property type="protein sequence ID" value="CAH0554847.1"/>
    <property type="molecule type" value="Genomic_DNA"/>
</dbReference>
<evidence type="ECO:0000256" key="11">
    <source>
        <dbReference type="RuleBase" id="RU000488"/>
    </source>
</evidence>
<dbReference type="InterPro" id="IPR051508">
    <property type="entry name" value="Mito_Carrier_Antiporter"/>
</dbReference>
<keyword evidence="5" id="KW-0677">Repeat</keyword>
<evidence type="ECO:0000256" key="2">
    <source>
        <dbReference type="ARBA" id="ARBA00006375"/>
    </source>
</evidence>
<dbReference type="SUPFAM" id="SSF103506">
    <property type="entry name" value="Mitochondrial carrier"/>
    <property type="match status" value="1"/>
</dbReference>
<feature type="repeat" description="Solcar" evidence="10">
    <location>
        <begin position="1"/>
        <end position="90"/>
    </location>
</feature>
<feature type="repeat" description="Solcar" evidence="10">
    <location>
        <begin position="203"/>
        <end position="294"/>
    </location>
</feature>
<protein>
    <recommendedName>
        <fullName evidence="14">Solute carrier family 25 member 35</fullName>
    </recommendedName>
</protein>
<comment type="similarity">
    <text evidence="2 11">Belongs to the mitochondrial carrier (TC 2.A.29) family.</text>
</comment>
<organism evidence="12 13">
    <name type="scientific">Brassicogethes aeneus</name>
    <name type="common">Rape pollen beetle</name>
    <name type="synonym">Meligethes aeneus</name>
    <dbReference type="NCBI Taxonomy" id="1431903"/>
    <lineage>
        <taxon>Eukaryota</taxon>
        <taxon>Metazoa</taxon>
        <taxon>Ecdysozoa</taxon>
        <taxon>Arthropoda</taxon>
        <taxon>Hexapoda</taxon>
        <taxon>Insecta</taxon>
        <taxon>Pterygota</taxon>
        <taxon>Neoptera</taxon>
        <taxon>Endopterygota</taxon>
        <taxon>Coleoptera</taxon>
        <taxon>Polyphaga</taxon>
        <taxon>Cucujiformia</taxon>
        <taxon>Nitidulidae</taxon>
        <taxon>Meligethinae</taxon>
        <taxon>Brassicogethes</taxon>
    </lineage>
</organism>